<dbReference type="EMBL" id="JAUCGR010000001">
    <property type="protein sequence ID" value="MDM7829844.1"/>
    <property type="molecule type" value="Genomic_DNA"/>
</dbReference>
<dbReference type="PANTHER" id="PTHR21310">
    <property type="entry name" value="AMINOGLYCOSIDE PHOSPHOTRANSFERASE-RELATED-RELATED"/>
    <property type="match status" value="1"/>
</dbReference>
<evidence type="ECO:0000313" key="2">
    <source>
        <dbReference type="EMBL" id="MDM7829844.1"/>
    </source>
</evidence>
<keyword evidence="3" id="KW-1185">Reference proteome</keyword>
<proteinExistence type="predicted"/>
<feature type="domain" description="Aminoglycoside phosphotransferase" evidence="1">
    <location>
        <begin position="37"/>
        <end position="136"/>
    </location>
</feature>
<comment type="caution">
    <text evidence="2">The sequence shown here is derived from an EMBL/GenBank/DDBJ whole genome shotgun (WGS) entry which is preliminary data.</text>
</comment>
<organism evidence="2 3">
    <name type="scientific">Cellulomonas edaphi</name>
    <dbReference type="NCBI Taxonomy" id="3053468"/>
    <lineage>
        <taxon>Bacteria</taxon>
        <taxon>Bacillati</taxon>
        <taxon>Actinomycetota</taxon>
        <taxon>Actinomycetes</taxon>
        <taxon>Micrococcales</taxon>
        <taxon>Cellulomonadaceae</taxon>
        <taxon>Cellulomonas</taxon>
    </lineage>
</organism>
<dbReference type="PANTHER" id="PTHR21310:SF40">
    <property type="entry name" value="AMINOGLYCOSIDE PHOSPHOTRANSFERASE DOMAIN-CONTAINING PROTEIN-RELATED"/>
    <property type="match status" value="1"/>
</dbReference>
<dbReference type="Proteomes" id="UP001321453">
    <property type="component" value="Unassembled WGS sequence"/>
</dbReference>
<dbReference type="Pfam" id="PF01636">
    <property type="entry name" value="APH"/>
    <property type="match status" value="2"/>
</dbReference>
<dbReference type="Gene3D" id="3.90.1200.10">
    <property type="match status" value="1"/>
</dbReference>
<protein>
    <submittedName>
        <fullName evidence="2">Phosphotransferase</fullName>
    </submittedName>
</protein>
<dbReference type="InterPro" id="IPR002575">
    <property type="entry name" value="Aminoglycoside_PTrfase"/>
</dbReference>
<gene>
    <name evidence="2" type="ORF">QRT05_00740</name>
</gene>
<evidence type="ECO:0000313" key="3">
    <source>
        <dbReference type="Proteomes" id="UP001321453"/>
    </source>
</evidence>
<dbReference type="RefSeq" id="WP_289444246.1">
    <property type="nucleotide sequence ID" value="NZ_JAUCGR010000001.1"/>
</dbReference>
<reference evidence="2 3" key="1">
    <citation type="submission" date="2023-06" db="EMBL/GenBank/DDBJ databases">
        <title>Cellulomonas sp. MW9 Whole genome sequence.</title>
        <authorList>
            <person name="Park S."/>
        </authorList>
    </citation>
    <scope>NUCLEOTIDE SEQUENCE [LARGE SCALE GENOMIC DNA]</scope>
    <source>
        <strain evidence="2 3">MW9</strain>
    </source>
</reference>
<feature type="domain" description="Aminoglycoside phosphotransferase" evidence="1">
    <location>
        <begin position="149"/>
        <end position="193"/>
    </location>
</feature>
<accession>A0ABT7S2J3</accession>
<dbReference type="InterPro" id="IPR051678">
    <property type="entry name" value="AGP_Transferase"/>
</dbReference>
<dbReference type="InterPro" id="IPR011009">
    <property type="entry name" value="Kinase-like_dom_sf"/>
</dbReference>
<dbReference type="SUPFAM" id="SSF56112">
    <property type="entry name" value="Protein kinase-like (PK-like)"/>
    <property type="match status" value="1"/>
</dbReference>
<name>A0ABT7S2J3_9CELL</name>
<sequence length="266" mass="27560">MTPAELAPGDPSADPGHLARRAEIEALLGAEDPGPLLDSGDSADVFAVDDDLVLRRYRGGRDSAGEAAMLRHVVAHGYPAPAVLAAAGPDLVMERLHGPTLLQSLAAGETSIHDAAAVLADLHVRLHALPVPQDWEGPTHQSWPESVVGTVVVHLDLHPGNVILSEAHGPSVVDWCNTRIGTAELDVALTALIIAEVAVDAGGVYSQAARALLAAFVSAVDVDVLGALDEAAARRAEDPSLVAGERDLVPVAATLVRELIEVSARP</sequence>
<evidence type="ECO:0000259" key="1">
    <source>
        <dbReference type="Pfam" id="PF01636"/>
    </source>
</evidence>